<dbReference type="SUPFAM" id="SSF50494">
    <property type="entry name" value="Trypsin-like serine proteases"/>
    <property type="match status" value="1"/>
</dbReference>
<feature type="domain" description="Peptidase S1" evidence="2">
    <location>
        <begin position="360"/>
        <end position="635"/>
    </location>
</feature>
<dbReference type="PRINTS" id="PR00722">
    <property type="entry name" value="CHYMOTRYPSIN"/>
</dbReference>
<evidence type="ECO:0000259" key="2">
    <source>
        <dbReference type="PROSITE" id="PS50240"/>
    </source>
</evidence>
<feature type="signal peptide" evidence="1">
    <location>
        <begin position="1"/>
        <end position="25"/>
    </location>
</feature>
<dbReference type="Proteomes" id="UP001379235">
    <property type="component" value="Unassembled WGS sequence"/>
</dbReference>
<dbReference type="InterPro" id="IPR001254">
    <property type="entry name" value="Trypsin_dom"/>
</dbReference>
<dbReference type="PROSITE" id="PS00134">
    <property type="entry name" value="TRYPSIN_HIS"/>
    <property type="match status" value="1"/>
</dbReference>
<accession>A0ABU8S3C1</accession>
<dbReference type="EC" id="3.4.21.-" evidence="3"/>
<evidence type="ECO:0000313" key="4">
    <source>
        <dbReference type="Proteomes" id="UP001379235"/>
    </source>
</evidence>
<dbReference type="EMBL" id="JBBHJY010000001">
    <property type="protein sequence ID" value="MEJ6008442.1"/>
    <property type="molecule type" value="Genomic_DNA"/>
</dbReference>
<reference evidence="3 4" key="1">
    <citation type="submission" date="2024-03" db="EMBL/GenBank/DDBJ databases">
        <authorList>
            <person name="Jo J.-H."/>
        </authorList>
    </citation>
    <scope>NUCLEOTIDE SEQUENCE [LARGE SCALE GENOMIC DNA]</scope>
    <source>
        <strain evidence="3 4">AS3R-12</strain>
    </source>
</reference>
<dbReference type="InterPro" id="IPR043504">
    <property type="entry name" value="Peptidase_S1_PA_chymotrypsin"/>
</dbReference>
<dbReference type="InterPro" id="IPR051333">
    <property type="entry name" value="CLIP_Serine_Protease"/>
</dbReference>
<dbReference type="PANTHER" id="PTHR24260:SF136">
    <property type="entry name" value="GH08193P-RELATED"/>
    <property type="match status" value="1"/>
</dbReference>
<dbReference type="PROSITE" id="PS50240">
    <property type="entry name" value="TRYPSIN_DOM"/>
    <property type="match status" value="1"/>
</dbReference>
<dbReference type="InterPro" id="IPR009003">
    <property type="entry name" value="Peptidase_S1_PA"/>
</dbReference>
<dbReference type="GO" id="GO:0016787">
    <property type="term" value="F:hydrolase activity"/>
    <property type="evidence" value="ECO:0007669"/>
    <property type="project" value="UniProtKB-KW"/>
</dbReference>
<sequence length="654" mass="69846">MRDFRPRMIAVLLGLLAIGGAPALAQPVDTVAPAAPALSSEPRRAPLPFSPDTDRYKGCGTAQLNVVFEGLLIGNSPLGTVSVRLNESLGDAEPQIRAFLASLDFVTVTPNADFELTTLVDYPQTMVLVDAKAGPEHWRMLPRKGENNCPVYEPRQFMVGDVTSGSSLALLKARLAEEFRGMKVMSLPQIAGSRDIETCIKAMKVVVCSSNPDAPNVIDGEERDRELYTKEETTIRVRNRGSLRRHVYFGFLDDSRRIDFVSVRNGADRPLEPGEVVEFSHPAPAFDGRSYAMTLTSEAPIDPRRINQAGAYGPGAHLVACKPRPPATNTIALTDPLPAGAAYANSLEIEVQSSALCPRVGGGDVALASLVPWMAQLYDTRPFTAAQIARDNQRSVQDRIGISALNAEQREHHCGGTLIGPGLVLTAAHCVAEGSFAGVNEAKARQTLRVRTGSIDLGEGRSYAIDSIAIHAGFVAERNAADIALIKLKPASPGAPLPAKAVALSENSSFAPGTEFETYGWGFSGEWHSGRSNPHVSVSGALQMPTERLRYGPLTAIAPQRCPLGLRVICAASPPGRARQVFTCFKDSGGPLIRTRSGKQELVGVVNFSKGCSGPVPTAFAAVASYGRWIDAAKVWLAKNSGRVGRVSDPALAR</sequence>
<organism evidence="3 4">
    <name type="scientific">Novosphingobium aquae</name>
    <dbReference type="NCBI Taxonomy" id="3133435"/>
    <lineage>
        <taxon>Bacteria</taxon>
        <taxon>Pseudomonadati</taxon>
        <taxon>Pseudomonadota</taxon>
        <taxon>Alphaproteobacteria</taxon>
        <taxon>Sphingomonadales</taxon>
        <taxon>Sphingomonadaceae</taxon>
        <taxon>Novosphingobium</taxon>
    </lineage>
</organism>
<dbReference type="SMART" id="SM00020">
    <property type="entry name" value="Tryp_SPc"/>
    <property type="match status" value="1"/>
</dbReference>
<dbReference type="InterPro" id="IPR018114">
    <property type="entry name" value="TRYPSIN_HIS"/>
</dbReference>
<feature type="chain" id="PRO_5046002377" evidence="1">
    <location>
        <begin position="26"/>
        <end position="654"/>
    </location>
</feature>
<proteinExistence type="predicted"/>
<dbReference type="Gene3D" id="2.40.10.10">
    <property type="entry name" value="Trypsin-like serine proteases"/>
    <property type="match status" value="1"/>
</dbReference>
<keyword evidence="4" id="KW-1185">Reference proteome</keyword>
<dbReference type="RefSeq" id="WP_339963989.1">
    <property type="nucleotide sequence ID" value="NZ_JBBHJY010000001.1"/>
</dbReference>
<evidence type="ECO:0000256" key="1">
    <source>
        <dbReference type="SAM" id="SignalP"/>
    </source>
</evidence>
<evidence type="ECO:0000313" key="3">
    <source>
        <dbReference type="EMBL" id="MEJ6008442.1"/>
    </source>
</evidence>
<dbReference type="InterPro" id="IPR001314">
    <property type="entry name" value="Peptidase_S1A"/>
</dbReference>
<keyword evidence="1" id="KW-0732">Signal</keyword>
<gene>
    <name evidence="3" type="ORF">WG900_00765</name>
</gene>
<protein>
    <submittedName>
        <fullName evidence="3">Trypsin-like serine protease</fullName>
        <ecNumber evidence="3">3.4.21.-</ecNumber>
    </submittedName>
</protein>
<name>A0ABU8S3C1_9SPHN</name>
<dbReference type="Pfam" id="PF00089">
    <property type="entry name" value="Trypsin"/>
    <property type="match status" value="1"/>
</dbReference>
<keyword evidence="3" id="KW-0378">Hydrolase</keyword>
<dbReference type="PANTHER" id="PTHR24260">
    <property type="match status" value="1"/>
</dbReference>
<comment type="caution">
    <text evidence="3">The sequence shown here is derived from an EMBL/GenBank/DDBJ whole genome shotgun (WGS) entry which is preliminary data.</text>
</comment>